<keyword evidence="1" id="KW-0547">Nucleotide-binding</keyword>
<protein>
    <submittedName>
        <fullName evidence="4">Adenylate/guanylate cyclase</fullName>
    </submittedName>
</protein>
<dbReference type="KEGG" id="mhd:Marky_0890"/>
<sequence>MRCAHCGYRNPPEFRYCGLCGNPLSAASEQARRWATVLFFDLSRFTAYAQAHGLEETWSVVNQVLSATAQCVEQHGGSVEQFLGDGMLAVFGLHQSHEEDPHNALRAAACMVARNQALARAKDIPLIGRVGIATGMILAAPLGGQREAHQTVLGPPVNLAQRLTQAAPPGEIWVDETTASLVPEAQLEPLEPLTAKGFSIPVRTYRFSGWQRRDPALFGREQELAALRAAFAEVQQGHNRLVPVVGPMGSGKTRLIEAFCEDLGDATRVLWSPRLSLEAPLRLTLREFFQEILGPPEAWLDALPLPASLRPVLAFSLGLQAKPPLSGAQLEEALIEAWLHVLRTLAEEKPLVVVLEDLHAAPETVRQLTHRFAEGQWGRILLLATSRKDYWRTSLHVGPLPPEAGQAYLRHLRPNLSPEALEHIYRQSGGIPLVMRFLALMPQPASSLAAALQSRMDTLPVEARTALLAASVCGQHTWAGLLQQILKHDPRPALARLVAEGYLKRTQSLMPDEEQYSFTDPFYPVAALELVPLPQRTAWHRKIAEWLVKKGHPGWAQSAAHHYAKAGEHERAYRMLRVAAQRAAQSGMLSQAELFYRQALEIAPTDALRQAARRDLAQLALARGTPKQALEWAQTLPEPDRHYYVGLALSELRRDKEAREALALQAYLAARPNDLRAQLSLARLEPASLALSRTEALLPEVPEDSPLAAELLLVRGEALKQLHKMESARRTFEEGYARCLRLGQAYEAVKAALEISGLLWRQGHPAAAMTWSERALEQAQDLHPALVAVVHAVTGGLYLDQGNYEAARQQLEKARAMFEEARTSEEEARVYGVYLRYLIETGHLPEAVALGETVYARTRHPWAGALLALAHALKPDKRSEARFCELSQELVSQPHPDVQAFVHAALGIRAWQTEQDPRAYFRTALRWAHTGRNPYARYLTLCALALYLRPRDIARTRALAQYLLHHTAKTGFMGFHQVARILRAELELAEGRKVDHLLNFTASLPAIELWRRSLLVRLGQTVSPVPSRKLEGYGILGGWARYAWKEALRASKLLR</sequence>
<dbReference type="EMBL" id="CP002630">
    <property type="protein sequence ID" value="AEB11636.1"/>
    <property type="molecule type" value="Genomic_DNA"/>
</dbReference>
<dbReference type="Gene3D" id="1.25.40.10">
    <property type="entry name" value="Tetratricopeptide repeat domain"/>
    <property type="match status" value="2"/>
</dbReference>
<evidence type="ECO:0000259" key="3">
    <source>
        <dbReference type="PROSITE" id="PS50125"/>
    </source>
</evidence>
<dbReference type="SUPFAM" id="SSF48452">
    <property type="entry name" value="TPR-like"/>
    <property type="match status" value="2"/>
</dbReference>
<name>F2NQA9_MARHT</name>
<dbReference type="Proteomes" id="UP000007030">
    <property type="component" value="Chromosome"/>
</dbReference>
<dbReference type="GO" id="GO:0005524">
    <property type="term" value="F:ATP binding"/>
    <property type="evidence" value="ECO:0007669"/>
    <property type="project" value="UniProtKB-KW"/>
</dbReference>
<dbReference type="SUPFAM" id="SSF52540">
    <property type="entry name" value="P-loop containing nucleoside triphosphate hydrolases"/>
    <property type="match status" value="1"/>
</dbReference>
<keyword evidence="2" id="KW-0067">ATP-binding</keyword>
<evidence type="ECO:0000256" key="1">
    <source>
        <dbReference type="ARBA" id="ARBA00022741"/>
    </source>
</evidence>
<reference evidence="4 5" key="1">
    <citation type="journal article" date="2012" name="Stand. Genomic Sci.">
        <title>Complete genome sequence of the aerobic, heterotroph Marinithermus hydrothermalis type strain (T1(T)) from a deep-sea hydrothermal vent chimney.</title>
        <authorList>
            <person name="Copeland A."/>
            <person name="Gu W."/>
            <person name="Yasawong M."/>
            <person name="Lapidus A."/>
            <person name="Lucas S."/>
            <person name="Deshpande S."/>
            <person name="Pagani I."/>
            <person name="Tapia R."/>
            <person name="Cheng J.F."/>
            <person name="Goodwin L.A."/>
            <person name="Pitluck S."/>
            <person name="Liolios K."/>
            <person name="Ivanova N."/>
            <person name="Mavromatis K."/>
            <person name="Mikhailova N."/>
            <person name="Pati A."/>
            <person name="Chen A."/>
            <person name="Palaniappan K."/>
            <person name="Land M."/>
            <person name="Pan C."/>
            <person name="Brambilla E.M."/>
            <person name="Rohde M."/>
            <person name="Tindall B.J."/>
            <person name="Sikorski J."/>
            <person name="Goker M."/>
            <person name="Detter J.C."/>
            <person name="Bristow J."/>
            <person name="Eisen J.A."/>
            <person name="Markowitz V."/>
            <person name="Hugenholtz P."/>
            <person name="Kyrpides N.C."/>
            <person name="Klenk H.P."/>
            <person name="Woyke T."/>
        </authorList>
    </citation>
    <scope>NUCLEOTIDE SEQUENCE [LARGE SCALE GENOMIC DNA]</scope>
    <source>
        <strain evidence="5">DSM 14884 / JCM 11576 / T1</strain>
    </source>
</reference>
<organism evidence="4 5">
    <name type="scientific">Marinithermus hydrothermalis (strain DSM 14884 / JCM 11576 / T1)</name>
    <dbReference type="NCBI Taxonomy" id="869210"/>
    <lineage>
        <taxon>Bacteria</taxon>
        <taxon>Thermotogati</taxon>
        <taxon>Deinococcota</taxon>
        <taxon>Deinococci</taxon>
        <taxon>Thermales</taxon>
        <taxon>Thermaceae</taxon>
        <taxon>Marinithermus</taxon>
    </lineage>
</organism>
<dbReference type="AlphaFoldDB" id="F2NQA9"/>
<proteinExistence type="predicted"/>
<dbReference type="GO" id="GO:0004016">
    <property type="term" value="F:adenylate cyclase activity"/>
    <property type="evidence" value="ECO:0007669"/>
    <property type="project" value="TreeGrafter"/>
</dbReference>
<dbReference type="eggNOG" id="COG2909">
    <property type="taxonomic scope" value="Bacteria"/>
</dbReference>
<evidence type="ECO:0000313" key="5">
    <source>
        <dbReference type="Proteomes" id="UP000007030"/>
    </source>
</evidence>
<dbReference type="SMART" id="SM00044">
    <property type="entry name" value="CYCc"/>
    <property type="match status" value="1"/>
</dbReference>
<dbReference type="InterPro" id="IPR011990">
    <property type="entry name" value="TPR-like_helical_dom_sf"/>
</dbReference>
<evidence type="ECO:0000256" key="2">
    <source>
        <dbReference type="ARBA" id="ARBA00022840"/>
    </source>
</evidence>
<dbReference type="GO" id="GO:0035556">
    <property type="term" value="P:intracellular signal transduction"/>
    <property type="evidence" value="ECO:0007669"/>
    <property type="project" value="InterPro"/>
</dbReference>
<dbReference type="eggNOG" id="COG2114">
    <property type="taxonomic scope" value="Bacteria"/>
</dbReference>
<dbReference type="InterPro" id="IPR027417">
    <property type="entry name" value="P-loop_NTPase"/>
</dbReference>
<dbReference type="InterPro" id="IPR041664">
    <property type="entry name" value="AAA_16"/>
</dbReference>
<dbReference type="Gene3D" id="3.40.50.300">
    <property type="entry name" value="P-loop containing nucleotide triphosphate hydrolases"/>
    <property type="match status" value="1"/>
</dbReference>
<dbReference type="STRING" id="869210.Marky_0890"/>
<dbReference type="Pfam" id="PF00211">
    <property type="entry name" value="Guanylate_cyc"/>
    <property type="match status" value="1"/>
</dbReference>
<dbReference type="Pfam" id="PF13191">
    <property type="entry name" value="AAA_16"/>
    <property type="match status" value="1"/>
</dbReference>
<dbReference type="OrthoDB" id="9806704at2"/>
<keyword evidence="5" id="KW-1185">Reference proteome</keyword>
<dbReference type="CDD" id="cd07302">
    <property type="entry name" value="CHD"/>
    <property type="match status" value="1"/>
</dbReference>
<gene>
    <name evidence="4" type="ordered locus">Marky_0890</name>
</gene>
<dbReference type="HOGENOM" id="CLU_010640_0_0_0"/>
<dbReference type="InterPro" id="IPR029787">
    <property type="entry name" value="Nucleotide_cyclase"/>
</dbReference>
<dbReference type="PANTHER" id="PTHR16305:SF28">
    <property type="entry name" value="GUANYLATE CYCLASE DOMAIN-CONTAINING PROTEIN"/>
    <property type="match status" value="1"/>
</dbReference>
<accession>F2NQA9</accession>
<dbReference type="GO" id="GO:0009190">
    <property type="term" value="P:cyclic nucleotide biosynthetic process"/>
    <property type="evidence" value="ECO:0007669"/>
    <property type="project" value="InterPro"/>
</dbReference>
<dbReference type="SUPFAM" id="SSF55073">
    <property type="entry name" value="Nucleotide cyclase"/>
    <property type="match status" value="1"/>
</dbReference>
<dbReference type="RefSeq" id="WP_013703686.1">
    <property type="nucleotide sequence ID" value="NC_015387.1"/>
</dbReference>
<dbReference type="InterPro" id="IPR001054">
    <property type="entry name" value="A/G_cyclase"/>
</dbReference>
<dbReference type="PROSITE" id="PS50125">
    <property type="entry name" value="GUANYLATE_CYCLASE_2"/>
    <property type="match status" value="1"/>
</dbReference>
<dbReference type="PANTHER" id="PTHR16305">
    <property type="entry name" value="TESTICULAR SOLUBLE ADENYLYL CYCLASE"/>
    <property type="match status" value="1"/>
</dbReference>
<evidence type="ECO:0000313" key="4">
    <source>
        <dbReference type="EMBL" id="AEB11636.1"/>
    </source>
</evidence>
<dbReference type="Gene3D" id="3.30.70.1230">
    <property type="entry name" value="Nucleotide cyclase"/>
    <property type="match status" value="1"/>
</dbReference>
<feature type="domain" description="Guanylate cyclase" evidence="3">
    <location>
        <begin position="36"/>
        <end position="164"/>
    </location>
</feature>
<dbReference type="GO" id="GO:0005737">
    <property type="term" value="C:cytoplasm"/>
    <property type="evidence" value="ECO:0007669"/>
    <property type="project" value="TreeGrafter"/>
</dbReference>